<reference evidence="5" key="1">
    <citation type="submission" date="2016-08" db="EMBL/GenBank/DDBJ databases">
        <authorList>
            <person name="Seilhamer J.J."/>
        </authorList>
    </citation>
    <scope>NUCLEOTIDE SEQUENCE</scope>
    <source>
        <strain evidence="5">LCV-NJ</strain>
    </source>
</reference>
<feature type="compositionally biased region" description="Basic and acidic residues" evidence="4">
    <location>
        <begin position="1"/>
        <end position="18"/>
    </location>
</feature>
<comment type="subcellular location">
    <subcellularLocation>
        <location evidence="1">Virion</location>
    </subcellularLocation>
</comment>
<keyword evidence="3" id="KW-0946">Virion</keyword>
<proteinExistence type="predicted"/>
<dbReference type="EMBL" id="KX685959">
    <property type="protein sequence ID" value="AST35793.1"/>
    <property type="molecule type" value="Genomic_RNA"/>
</dbReference>
<evidence type="ECO:0000256" key="1">
    <source>
        <dbReference type="ARBA" id="ARBA00004328"/>
    </source>
</evidence>
<organism evidence="5">
    <name type="scientific">Lettuce chlorosis virus</name>
    <dbReference type="NCBI Taxonomy" id="642478"/>
    <lineage>
        <taxon>Viruses</taxon>
        <taxon>Riboviria</taxon>
        <taxon>Orthornavirae</taxon>
        <taxon>Kitrinoviricota</taxon>
        <taxon>Alsuviricetes</taxon>
        <taxon>Martellivirales</taxon>
        <taxon>Closteroviridae</taxon>
        <taxon>Crinivirus</taxon>
        <taxon>Crinivirus lactucachlorosi</taxon>
    </lineage>
</organism>
<accession>A0A223HBP8</accession>
<evidence type="ECO:0000256" key="3">
    <source>
        <dbReference type="ARBA" id="ARBA00022844"/>
    </source>
</evidence>
<name>A0A223HBP8_9CLOS</name>
<evidence type="ECO:0000313" key="5">
    <source>
        <dbReference type="EMBL" id="AST35793.1"/>
    </source>
</evidence>
<evidence type="ECO:0000256" key="4">
    <source>
        <dbReference type="SAM" id="MobiDB-lite"/>
    </source>
</evidence>
<dbReference type="InterPro" id="IPR002679">
    <property type="entry name" value="Closter_coat"/>
</dbReference>
<dbReference type="Pfam" id="PF01785">
    <property type="entry name" value="Closter_coat"/>
    <property type="match status" value="1"/>
</dbReference>
<protein>
    <submittedName>
        <fullName evidence="5">Coat protein</fullName>
    </submittedName>
</protein>
<sequence>MGDNKEKKNAENRTKENQDEQVLEEYVTRESEGGKKMTSLSVRDLVTSEHMNPEKLGDIVVYSNRGDVMTEEDEMKFETCMRDFARKFVFKKVDGEPTADEFLAFYVSLVQSWLTQSTSLKNSRQRNLSNTLQIKGQKYTWKTSEFMDYIKGNLPHVANPFRQYARKHEADIEILKATGKVKSDYHLQAKHGVLSQYWALPADYVNGSLINISDDDLAANLLMKCQALKGSSQEKKYYNVSQLAPGGCSK</sequence>
<keyword evidence="2 5" id="KW-0167">Capsid protein</keyword>
<evidence type="ECO:0000256" key="2">
    <source>
        <dbReference type="ARBA" id="ARBA00022561"/>
    </source>
</evidence>
<feature type="region of interest" description="Disordered" evidence="4">
    <location>
        <begin position="1"/>
        <end position="35"/>
    </location>
</feature>
<dbReference type="GO" id="GO:0019028">
    <property type="term" value="C:viral capsid"/>
    <property type="evidence" value="ECO:0007669"/>
    <property type="project" value="UniProtKB-KW"/>
</dbReference>
<feature type="compositionally biased region" description="Basic and acidic residues" evidence="4">
    <location>
        <begin position="26"/>
        <end position="35"/>
    </location>
</feature>